<dbReference type="Gene3D" id="2.120.10.30">
    <property type="entry name" value="TolB, C-terminal domain"/>
    <property type="match status" value="1"/>
</dbReference>
<comment type="caution">
    <text evidence="3">The sequence shown here is derived from an EMBL/GenBank/DDBJ whole genome shotgun (WGS) entry which is preliminary data.</text>
</comment>
<feature type="chain" id="PRO_5009581332" evidence="2">
    <location>
        <begin position="26"/>
        <end position="449"/>
    </location>
</feature>
<dbReference type="InterPro" id="IPR011042">
    <property type="entry name" value="6-blade_b-propeller_TolB-like"/>
</dbReference>
<feature type="signal peptide" evidence="2">
    <location>
        <begin position="1"/>
        <end position="25"/>
    </location>
</feature>
<accession>A0A1G1XLT4</accession>
<sequence>MKSLFRIFSITVVLTVIAVTFGVFAKPVSGQTPAAGTAAAEAGDVLQGGKPATKTPKSGGGGHTPVTICHQTGNGGYIEITVDDDGAYNGHINHEGDIIPAPAGGCPKGNPSTATNQPSTQTPRPTSTAVWTLTSKPPKPTAAWTPTPNQSTRTPRPTATNQSPTQTPNPPSPTAAWTLTSKPPKELTAVSAQEQTCATNAVATEHYGFGTDREWNIWLFDKAGNFIRDLTSGVYQDVRNPSWSADGCWIAVQLEISEGFYAIAIIGYDGGVESILNVGYSAIEPEVVSEDLIVFVREDNAQLMFWDLTMGAAAAATGEFQDAVGNMPHYNLTGGFAYTSSNGMLVVNNGNGKASDTGVRCFAPEWYPDGSAVLCHGLQRNGIWGVYKVSNPWTSPTVILFLPYAYGGTAFNPTDVEEYAQIKFGVFYGERVINDALWFGPGSDWLAAE</sequence>
<proteinExistence type="predicted"/>
<feature type="compositionally biased region" description="Low complexity" evidence="1">
    <location>
        <begin position="157"/>
        <end position="166"/>
    </location>
</feature>
<reference evidence="3 4" key="1">
    <citation type="journal article" date="2016" name="Nat. Commun.">
        <title>Thousands of microbial genomes shed light on interconnected biogeochemical processes in an aquifer system.</title>
        <authorList>
            <person name="Anantharaman K."/>
            <person name="Brown C.T."/>
            <person name="Hug L.A."/>
            <person name="Sharon I."/>
            <person name="Castelle C.J."/>
            <person name="Probst A.J."/>
            <person name="Thomas B.C."/>
            <person name="Singh A."/>
            <person name="Wilkins M.J."/>
            <person name="Karaoz U."/>
            <person name="Brodie E.L."/>
            <person name="Williams K.H."/>
            <person name="Hubbard S.S."/>
            <person name="Banfield J.F."/>
        </authorList>
    </citation>
    <scope>NUCLEOTIDE SEQUENCE [LARGE SCALE GENOMIC DNA]</scope>
</reference>
<dbReference type="Proteomes" id="UP000178570">
    <property type="component" value="Unassembled WGS sequence"/>
</dbReference>
<evidence type="ECO:0000313" key="4">
    <source>
        <dbReference type="Proteomes" id="UP000178570"/>
    </source>
</evidence>
<gene>
    <name evidence="3" type="ORF">A2570_01700</name>
</gene>
<evidence type="ECO:0000313" key="3">
    <source>
        <dbReference type="EMBL" id="OGY40999.1"/>
    </source>
</evidence>
<dbReference type="AlphaFoldDB" id="A0A1G1XLT4"/>
<protein>
    <submittedName>
        <fullName evidence="3">Uncharacterized protein</fullName>
    </submittedName>
</protein>
<dbReference type="EMBL" id="MHHY01000002">
    <property type="protein sequence ID" value="OGY40999.1"/>
    <property type="molecule type" value="Genomic_DNA"/>
</dbReference>
<keyword evidence="2" id="KW-0732">Signal</keyword>
<name>A0A1G1XLT4_9BACT</name>
<evidence type="ECO:0000256" key="2">
    <source>
        <dbReference type="SAM" id="SignalP"/>
    </source>
</evidence>
<feature type="region of interest" description="Disordered" evidence="1">
    <location>
        <begin position="46"/>
        <end position="65"/>
    </location>
</feature>
<organism evidence="3 4">
    <name type="scientific">Candidatus Brennerbacteria bacterium RIFOXYD1_FULL_41_16</name>
    <dbReference type="NCBI Taxonomy" id="1797529"/>
    <lineage>
        <taxon>Bacteria</taxon>
        <taxon>Candidatus Brenneribacteriota</taxon>
    </lineage>
</organism>
<feature type="region of interest" description="Disordered" evidence="1">
    <location>
        <begin position="91"/>
        <end position="179"/>
    </location>
</feature>
<evidence type="ECO:0000256" key="1">
    <source>
        <dbReference type="SAM" id="MobiDB-lite"/>
    </source>
</evidence>
<dbReference type="SUPFAM" id="SSF69304">
    <property type="entry name" value="Tricorn protease N-terminal domain"/>
    <property type="match status" value="1"/>
</dbReference>
<feature type="compositionally biased region" description="Low complexity" evidence="1">
    <location>
        <begin position="115"/>
        <end position="128"/>
    </location>
</feature>